<evidence type="ECO:0000313" key="3">
    <source>
        <dbReference type="Proteomes" id="UP001321473"/>
    </source>
</evidence>
<keyword evidence="3" id="KW-1185">Reference proteome</keyword>
<dbReference type="InterPro" id="IPR032675">
    <property type="entry name" value="LRR_dom_sf"/>
</dbReference>
<name>A0AAQ4FMX0_AMBAM</name>
<protein>
    <recommendedName>
        <fullName evidence="4">Ran gtpase-activating protein</fullName>
    </recommendedName>
</protein>
<dbReference type="InterPro" id="IPR052201">
    <property type="entry name" value="LRR-containing_regulator"/>
</dbReference>
<dbReference type="PANTHER" id="PTHR24111:SF0">
    <property type="entry name" value="LEUCINE-RICH REPEAT-CONTAINING PROTEIN"/>
    <property type="match status" value="1"/>
</dbReference>
<reference evidence="2 3" key="1">
    <citation type="journal article" date="2023" name="Arcadia Sci">
        <title>De novo assembly of a long-read Amblyomma americanum tick genome.</title>
        <authorList>
            <person name="Chou S."/>
            <person name="Poskanzer K.E."/>
            <person name="Rollins M."/>
            <person name="Thuy-Boun P.S."/>
        </authorList>
    </citation>
    <scope>NUCLEOTIDE SEQUENCE [LARGE SCALE GENOMIC DNA]</scope>
    <source>
        <strain evidence="2">F_SG_1</strain>
        <tissue evidence="2">Salivary glands</tissue>
    </source>
</reference>
<dbReference type="Proteomes" id="UP001321473">
    <property type="component" value="Unassembled WGS sequence"/>
</dbReference>
<dbReference type="PANTHER" id="PTHR24111">
    <property type="entry name" value="LEUCINE-RICH REPEAT-CONTAINING PROTEIN 34"/>
    <property type="match status" value="1"/>
</dbReference>
<gene>
    <name evidence="2" type="ORF">V5799_021637</name>
</gene>
<comment type="caution">
    <text evidence="2">The sequence shown here is derived from an EMBL/GenBank/DDBJ whole genome shotgun (WGS) entry which is preliminary data.</text>
</comment>
<evidence type="ECO:0008006" key="4">
    <source>
        <dbReference type="Google" id="ProtNLM"/>
    </source>
</evidence>
<dbReference type="Gene3D" id="3.80.10.10">
    <property type="entry name" value="Ribonuclease Inhibitor"/>
    <property type="match status" value="2"/>
</dbReference>
<evidence type="ECO:0000256" key="1">
    <source>
        <dbReference type="ARBA" id="ARBA00022737"/>
    </source>
</evidence>
<sequence>MSGTSTSFAWTDQLDLARACTSEGPEDRCWLISELPAWNDVLYGLAYELAELRPGKLSLRYIQNRSTDTRRDTGAREAACLISRLFERHHGCIYELRLLCAPRPDDECPEQAPVPIRLRPPPGQTNIVNLLSLELKACTATAPNRSSHCYLPEGDIAAIKGLEQLRIASCDGRLEPGLFKLLRRNAGSLKFVQIADSTLSRRMVSALHRLDKCESMTVWLCAHDYCGFNLDPVSEFVQGLATTVKTFKFFPLGLSKWRMPALAHALVTNVTLTTLELHLRRSYIPLEYLFFALEGNASLRSLRVSCRHVDASCGQALESALIKNACLRDLGLAADVADGCMLCVADALARNPALESLDFTGSNIAVGGVFSLCNALFTNTTLKKLVLPGFEASRMARVRLADLLARGNGYSRVRLPLGEPDMTALSIRLARRAPCPEVLRKIDISNISGTRLKTLFSALAVNSSVRALSVMVDENVPGGTAALCEMLSANRSLRRIDIYVRRDKGQFVPKFLDALQTNQGISELSISIALLTVRSASAMCDFFARNRRIAKLRLWLLELDPDEQVEVVVQGVSMNPIIVEFEITESCLPGTARRMIFETMQRNRTRLNRAVDFVVLRAKNRLCAEAFELFSSRACFVDLLMKCAGLTERETPLAISSAQDFLLENYLVITGIVNSTLVCHPAPDSSTQCNDLDAECWRAIVRHLKVTDVLL</sequence>
<evidence type="ECO:0000313" key="2">
    <source>
        <dbReference type="EMBL" id="KAK8788590.1"/>
    </source>
</evidence>
<keyword evidence="1" id="KW-0677">Repeat</keyword>
<organism evidence="2 3">
    <name type="scientific">Amblyomma americanum</name>
    <name type="common">Lone star tick</name>
    <dbReference type="NCBI Taxonomy" id="6943"/>
    <lineage>
        <taxon>Eukaryota</taxon>
        <taxon>Metazoa</taxon>
        <taxon>Ecdysozoa</taxon>
        <taxon>Arthropoda</taxon>
        <taxon>Chelicerata</taxon>
        <taxon>Arachnida</taxon>
        <taxon>Acari</taxon>
        <taxon>Parasitiformes</taxon>
        <taxon>Ixodida</taxon>
        <taxon>Ixodoidea</taxon>
        <taxon>Ixodidae</taxon>
        <taxon>Amblyomminae</taxon>
        <taxon>Amblyomma</taxon>
    </lineage>
</organism>
<proteinExistence type="predicted"/>
<dbReference type="SUPFAM" id="SSF52047">
    <property type="entry name" value="RNI-like"/>
    <property type="match status" value="1"/>
</dbReference>
<dbReference type="EMBL" id="JARKHS020000612">
    <property type="protein sequence ID" value="KAK8788590.1"/>
    <property type="molecule type" value="Genomic_DNA"/>
</dbReference>
<accession>A0AAQ4FMX0</accession>
<dbReference type="AlphaFoldDB" id="A0AAQ4FMX0"/>